<dbReference type="InterPro" id="IPR027417">
    <property type="entry name" value="P-loop_NTPase"/>
</dbReference>
<dbReference type="PANTHER" id="PTHR23274:SF33">
    <property type="entry name" value="ANIMAL RPA1 DOMAIN PROTEIN"/>
    <property type="match status" value="1"/>
</dbReference>
<dbReference type="Pfam" id="PF21530">
    <property type="entry name" value="Pif1_2B_dom"/>
    <property type="match status" value="1"/>
</dbReference>
<accession>G7I457</accession>
<evidence type="ECO:0000259" key="1">
    <source>
        <dbReference type="Pfam" id="PF21530"/>
    </source>
</evidence>
<dbReference type="CDD" id="cd18809">
    <property type="entry name" value="SF1_C_RecD"/>
    <property type="match status" value="1"/>
</dbReference>
<dbReference type="Proteomes" id="UP000002051">
    <property type="component" value="Unassembled WGS sequence"/>
</dbReference>
<keyword evidence="2" id="KW-0378">Hydrolase</keyword>
<dbReference type="GO" id="GO:0004386">
    <property type="term" value="F:helicase activity"/>
    <property type="evidence" value="ECO:0007669"/>
    <property type="project" value="UniProtKB-KW"/>
</dbReference>
<proteinExistence type="predicted"/>
<dbReference type="SUPFAM" id="SSF52540">
    <property type="entry name" value="P-loop containing nucleoside triphosphate hydrolases"/>
    <property type="match status" value="1"/>
</dbReference>
<keyword evidence="2" id="KW-0347">Helicase</keyword>
<dbReference type="HOGENOM" id="CLU_718379_0_0_1"/>
<keyword evidence="2" id="KW-0067">ATP-binding</keyword>
<evidence type="ECO:0000313" key="3">
    <source>
        <dbReference type="EnsemblPlants" id="AES62038"/>
    </source>
</evidence>
<gene>
    <name evidence="2" type="ordered locus">MTR_1g093010</name>
</gene>
<dbReference type="STRING" id="3880.G7I457"/>
<dbReference type="PANTHER" id="PTHR23274">
    <property type="entry name" value="DNA HELICASE-RELATED"/>
    <property type="match status" value="1"/>
</dbReference>
<dbReference type="InterPro" id="IPR049163">
    <property type="entry name" value="Pif1-like_2B_dom"/>
</dbReference>
<organism evidence="2 4">
    <name type="scientific">Medicago truncatula</name>
    <name type="common">Barrel medic</name>
    <name type="synonym">Medicago tribuloides</name>
    <dbReference type="NCBI Taxonomy" id="3880"/>
    <lineage>
        <taxon>Eukaryota</taxon>
        <taxon>Viridiplantae</taxon>
        <taxon>Streptophyta</taxon>
        <taxon>Embryophyta</taxon>
        <taxon>Tracheophyta</taxon>
        <taxon>Spermatophyta</taxon>
        <taxon>Magnoliopsida</taxon>
        <taxon>eudicotyledons</taxon>
        <taxon>Gunneridae</taxon>
        <taxon>Pentapetalae</taxon>
        <taxon>rosids</taxon>
        <taxon>fabids</taxon>
        <taxon>Fabales</taxon>
        <taxon>Fabaceae</taxon>
        <taxon>Papilionoideae</taxon>
        <taxon>50 kb inversion clade</taxon>
        <taxon>NPAAA clade</taxon>
        <taxon>Hologalegina</taxon>
        <taxon>IRL clade</taxon>
        <taxon>Trifolieae</taxon>
        <taxon>Medicago</taxon>
    </lineage>
</organism>
<feature type="domain" description="DNA helicase Pif1-like 2B" evidence="1">
    <location>
        <begin position="198"/>
        <end position="244"/>
    </location>
</feature>
<evidence type="ECO:0000313" key="2">
    <source>
        <dbReference type="EMBL" id="AES62038.2"/>
    </source>
</evidence>
<evidence type="ECO:0000313" key="4">
    <source>
        <dbReference type="Proteomes" id="UP000002051"/>
    </source>
</evidence>
<dbReference type="EnsemblPlants" id="AES62038">
    <property type="protein sequence ID" value="AES62038"/>
    <property type="gene ID" value="MTR_1g093010"/>
</dbReference>
<protein>
    <submittedName>
        <fullName evidence="2">PIF1-like helicase</fullName>
    </submittedName>
</protein>
<dbReference type="AlphaFoldDB" id="G7I457"/>
<sequence>MAEPFDTVKGINTTKEEWKIGVRITDMWIVTNMNNHQHLETVLMDVKSKRHVMQNFKVLKNDLQTKLCDHPCKMIIHGGSVIYEHPFPDIPQTKVAFKTFAEVLTRKMSEPNDSYAEVDTSPGDPIDAIVQSTYPDLLSQYNNEQYLQSRAILTYTNEVVDQINDYVLKLIPGEGREYYSADRSKMNDVGAFDAILPEFLNSIKTSDLPNHKFTLKIGTPVMLLKDLDPFEGFRNGTRLIVTRLGRFVLQAKSISGNNIGELILIPRLDMSPSQSKLPFKLVRRQFPIVVSYAMTINKSQGHSFDNVGLYLPKPRFSNGQLCTTFSRVKSKEVLKTLVHDKEEKKMSSTTNLGGLRRGFLNL</sequence>
<name>G7I457_MEDTR</name>
<accession>A0A0C3USF0</accession>
<keyword evidence="2" id="KW-0547">Nucleotide-binding</keyword>
<reference evidence="2 4" key="2">
    <citation type="journal article" date="2014" name="BMC Genomics">
        <title>An improved genome release (version Mt4.0) for the model legume Medicago truncatula.</title>
        <authorList>
            <person name="Tang H."/>
            <person name="Krishnakumar V."/>
            <person name="Bidwell S."/>
            <person name="Rosen B."/>
            <person name="Chan A."/>
            <person name="Zhou S."/>
            <person name="Gentzbittel L."/>
            <person name="Childs K.L."/>
            <person name="Yandell M."/>
            <person name="Gundlach H."/>
            <person name="Mayer K.F."/>
            <person name="Schwartz D.C."/>
            <person name="Town C.D."/>
        </authorList>
    </citation>
    <scope>GENOME REANNOTATION</scope>
    <source>
        <strain evidence="3 4">cv. Jemalong A17</strain>
    </source>
</reference>
<keyword evidence="4" id="KW-1185">Reference proteome</keyword>
<dbReference type="PaxDb" id="3880-AES62038"/>
<dbReference type="EMBL" id="CM001217">
    <property type="protein sequence ID" value="AES62038.2"/>
    <property type="molecule type" value="Genomic_DNA"/>
</dbReference>
<reference evidence="3" key="3">
    <citation type="submission" date="2015-04" db="UniProtKB">
        <authorList>
            <consortium name="EnsemblPlants"/>
        </authorList>
    </citation>
    <scope>IDENTIFICATION</scope>
    <source>
        <strain evidence="3">cv. Jemalong A17</strain>
    </source>
</reference>
<dbReference type="eggNOG" id="KOG0987">
    <property type="taxonomic scope" value="Eukaryota"/>
</dbReference>
<reference evidence="2 4" key="1">
    <citation type="journal article" date="2011" name="Nature">
        <title>The Medicago genome provides insight into the evolution of rhizobial symbioses.</title>
        <authorList>
            <person name="Young N.D."/>
            <person name="Debelle F."/>
            <person name="Oldroyd G.E."/>
            <person name="Geurts R."/>
            <person name="Cannon S.B."/>
            <person name="Udvardi M.K."/>
            <person name="Benedito V.A."/>
            <person name="Mayer K.F."/>
            <person name="Gouzy J."/>
            <person name="Schoof H."/>
            <person name="Van de Peer Y."/>
            <person name="Proost S."/>
            <person name="Cook D.R."/>
            <person name="Meyers B.C."/>
            <person name="Spannagl M."/>
            <person name="Cheung F."/>
            <person name="De Mita S."/>
            <person name="Krishnakumar V."/>
            <person name="Gundlach H."/>
            <person name="Zhou S."/>
            <person name="Mudge J."/>
            <person name="Bharti A.K."/>
            <person name="Murray J.D."/>
            <person name="Naoumkina M.A."/>
            <person name="Rosen B."/>
            <person name="Silverstein K.A."/>
            <person name="Tang H."/>
            <person name="Rombauts S."/>
            <person name="Zhao P.X."/>
            <person name="Zhou P."/>
            <person name="Barbe V."/>
            <person name="Bardou P."/>
            <person name="Bechner M."/>
            <person name="Bellec A."/>
            <person name="Berger A."/>
            <person name="Berges H."/>
            <person name="Bidwell S."/>
            <person name="Bisseling T."/>
            <person name="Choisne N."/>
            <person name="Couloux A."/>
            <person name="Denny R."/>
            <person name="Deshpande S."/>
            <person name="Dai X."/>
            <person name="Doyle J.J."/>
            <person name="Dudez A.M."/>
            <person name="Farmer A.D."/>
            <person name="Fouteau S."/>
            <person name="Franken C."/>
            <person name="Gibelin C."/>
            <person name="Gish J."/>
            <person name="Goldstein S."/>
            <person name="Gonzalez A.J."/>
            <person name="Green P.J."/>
            <person name="Hallab A."/>
            <person name="Hartog M."/>
            <person name="Hua A."/>
            <person name="Humphray S.J."/>
            <person name="Jeong D.H."/>
            <person name="Jing Y."/>
            <person name="Jocker A."/>
            <person name="Kenton S.M."/>
            <person name="Kim D.J."/>
            <person name="Klee K."/>
            <person name="Lai H."/>
            <person name="Lang C."/>
            <person name="Lin S."/>
            <person name="Macmil S.L."/>
            <person name="Magdelenat G."/>
            <person name="Matthews L."/>
            <person name="McCorrison J."/>
            <person name="Monaghan E.L."/>
            <person name="Mun J.H."/>
            <person name="Najar F.Z."/>
            <person name="Nicholson C."/>
            <person name="Noirot C."/>
            <person name="O'Bleness M."/>
            <person name="Paule C.R."/>
            <person name="Poulain J."/>
            <person name="Prion F."/>
            <person name="Qin B."/>
            <person name="Qu C."/>
            <person name="Retzel E.F."/>
            <person name="Riddle C."/>
            <person name="Sallet E."/>
            <person name="Samain S."/>
            <person name="Samson N."/>
            <person name="Sanders I."/>
            <person name="Saurat O."/>
            <person name="Scarpelli C."/>
            <person name="Schiex T."/>
            <person name="Segurens B."/>
            <person name="Severin A.J."/>
            <person name="Sherrier D.J."/>
            <person name="Shi R."/>
            <person name="Sims S."/>
            <person name="Singer S.R."/>
            <person name="Sinharoy S."/>
            <person name="Sterck L."/>
            <person name="Viollet A."/>
            <person name="Wang B.B."/>
            <person name="Wang K."/>
            <person name="Wang M."/>
            <person name="Wang X."/>
            <person name="Warfsmann J."/>
            <person name="Weissenbach J."/>
            <person name="White D.D."/>
            <person name="White J.D."/>
            <person name="Wiley G.B."/>
            <person name="Wincker P."/>
            <person name="Xing Y."/>
            <person name="Yang L."/>
            <person name="Yao Z."/>
            <person name="Ying F."/>
            <person name="Zhai J."/>
            <person name="Zhou L."/>
            <person name="Zuber A."/>
            <person name="Denarie J."/>
            <person name="Dixon R.A."/>
            <person name="May G.D."/>
            <person name="Schwartz D.C."/>
            <person name="Rogers J."/>
            <person name="Quetier F."/>
            <person name="Town C.D."/>
            <person name="Roe B.A."/>
        </authorList>
    </citation>
    <scope>NUCLEOTIDE SEQUENCE [LARGE SCALE GENOMIC DNA]</scope>
    <source>
        <strain evidence="2">A17</strain>
        <strain evidence="3 4">cv. Jemalong A17</strain>
    </source>
</reference>